<dbReference type="InterPro" id="IPR050381">
    <property type="entry name" value="SLX1_endonuclease"/>
</dbReference>
<comment type="caution">
    <text evidence="1">The sequence shown here is derived from an EMBL/GenBank/DDBJ whole genome shotgun (WGS) entry which is preliminary data.</text>
</comment>
<name>A0ABR0XXN9_REHGL</name>
<keyword evidence="2" id="KW-1185">Reference proteome</keyword>
<dbReference type="PANTHER" id="PTHR20208:SF10">
    <property type="entry name" value="STRUCTURE-SPECIFIC ENDONUCLEASE SUBUNIT SLX1"/>
    <property type="match status" value="1"/>
</dbReference>
<organism evidence="1 2">
    <name type="scientific">Rehmannia glutinosa</name>
    <name type="common">Chinese foxglove</name>
    <dbReference type="NCBI Taxonomy" id="99300"/>
    <lineage>
        <taxon>Eukaryota</taxon>
        <taxon>Viridiplantae</taxon>
        <taxon>Streptophyta</taxon>
        <taxon>Embryophyta</taxon>
        <taxon>Tracheophyta</taxon>
        <taxon>Spermatophyta</taxon>
        <taxon>Magnoliopsida</taxon>
        <taxon>eudicotyledons</taxon>
        <taxon>Gunneridae</taxon>
        <taxon>Pentapetalae</taxon>
        <taxon>asterids</taxon>
        <taxon>lamiids</taxon>
        <taxon>Lamiales</taxon>
        <taxon>Orobanchaceae</taxon>
        <taxon>Rehmannieae</taxon>
        <taxon>Rehmannia</taxon>
    </lineage>
</organism>
<protein>
    <submittedName>
        <fullName evidence="1">Uncharacterized protein</fullName>
    </submittedName>
</protein>
<accession>A0ABR0XXN9</accession>
<dbReference type="EMBL" id="JABTTQ020000001">
    <property type="protein sequence ID" value="KAK6163830.1"/>
    <property type="molecule type" value="Genomic_DNA"/>
</dbReference>
<proteinExistence type="predicted"/>
<sequence>MQFILMRYCWFQFEWAWQHLVESLAARTAAASFKSLSGLANKIKLAYIMLTLPAWQSLNLTVNLFSTKYQKYTYGCPALPEQMRTRVCSMNELTCYNVNSGVNDEWDDNEYEGSFQESTEATFSDCPSYDGSSEENVVLPQQINHIDDDAVVEPSRFVANTRVVWPRMLPRISKTDLGPSSFMIKDSPVRTSFSFANSSYVIEDVQSPRLVELNAEFDQPFKK</sequence>
<dbReference type="Proteomes" id="UP001318860">
    <property type="component" value="Unassembled WGS sequence"/>
</dbReference>
<gene>
    <name evidence="1" type="ORF">DH2020_000694</name>
</gene>
<reference evidence="1 2" key="1">
    <citation type="journal article" date="2021" name="Comput. Struct. Biotechnol. J.">
        <title>De novo genome assembly of the potent medicinal plant Rehmannia glutinosa using nanopore technology.</title>
        <authorList>
            <person name="Ma L."/>
            <person name="Dong C."/>
            <person name="Song C."/>
            <person name="Wang X."/>
            <person name="Zheng X."/>
            <person name="Niu Y."/>
            <person name="Chen S."/>
            <person name="Feng W."/>
        </authorList>
    </citation>
    <scope>NUCLEOTIDE SEQUENCE [LARGE SCALE GENOMIC DNA]</scope>
    <source>
        <strain evidence="1">DH-2019</strain>
    </source>
</reference>
<evidence type="ECO:0000313" key="1">
    <source>
        <dbReference type="EMBL" id="KAK6163830.1"/>
    </source>
</evidence>
<dbReference type="PANTHER" id="PTHR20208">
    <property type="entry name" value="STRUCTURE-SPECIFIC ENDONUCLEASE SUBUNIT SLX1"/>
    <property type="match status" value="1"/>
</dbReference>
<evidence type="ECO:0000313" key="2">
    <source>
        <dbReference type="Proteomes" id="UP001318860"/>
    </source>
</evidence>